<keyword evidence="6" id="KW-1185">Reference proteome</keyword>
<dbReference type="InterPro" id="IPR050469">
    <property type="entry name" value="Diguanylate_Cyclase"/>
</dbReference>
<evidence type="ECO:0000259" key="4">
    <source>
        <dbReference type="PROSITE" id="PS50887"/>
    </source>
</evidence>
<dbReference type="InterPro" id="IPR000160">
    <property type="entry name" value="GGDEF_dom"/>
</dbReference>
<keyword evidence="3" id="KW-1133">Transmembrane helix</keyword>
<sequence length="599" mass="67401">MLRNLFRHLIATGFASFMLAVPLLGYAQPMPDVEVALQELEALQWHSASVQQQQLKQLAQRHDEMNLAQQARLSLFKAQLALINGDYNEAEQLASAIAQQRELPAQQLSAYALLLNLAAIRGDYEAAFLYLYQSELLLSDETPLRQRYDVLSAAGNLFSNAQIYDQAAFRIEQAKLIAEQLGSAKFACSSMYVSAKLAYLTKQLSRAANLFEQQIELCQANQETLFVGVGLIGLGRMFGYQQKEQEALDALLRGLDILQSNGFKAGIVTAQVSLAQLYLRQQQLTKALEHSQQAILLASQLQQWQSLADAYQVASLVAERQGNLDKALEFERRLFYASEQALGQTKAIRLAYLKARFSSTAEQQKINLFNTQNELADMRKEAIINHRWLIILGLFATCSACALLFVLLIRSRKEHKHYRLLSQTDSLTNIFNRRYSLELAEARYRSCLLEQSHFTVVMIDVDYFKSVNDTFGHAVGDEVLRHVATQLSQALRKRDIIGRTGGEEFAIFLPGSSQQQSLSIIERCRQNLMTISNQMPQQIEVTASYGVASVSGVNLPLETIIRRADEALYEAKSAGRNRVVIYRDEATDKGDVSQYEVML</sequence>
<evidence type="ECO:0000256" key="1">
    <source>
        <dbReference type="ARBA" id="ARBA00012528"/>
    </source>
</evidence>
<dbReference type="Pfam" id="PF13424">
    <property type="entry name" value="TPR_12"/>
    <property type="match status" value="1"/>
</dbReference>
<dbReference type="SUPFAM" id="SSF48452">
    <property type="entry name" value="TPR-like"/>
    <property type="match status" value="2"/>
</dbReference>
<keyword evidence="3" id="KW-0472">Membrane</keyword>
<evidence type="ECO:0000313" key="5">
    <source>
        <dbReference type="EMBL" id="MBW8192624.1"/>
    </source>
</evidence>
<dbReference type="Pfam" id="PF00990">
    <property type="entry name" value="GGDEF"/>
    <property type="match status" value="1"/>
</dbReference>
<dbReference type="InterPro" id="IPR029787">
    <property type="entry name" value="Nucleotide_cyclase"/>
</dbReference>
<dbReference type="PANTHER" id="PTHR45138">
    <property type="entry name" value="REGULATORY COMPONENTS OF SENSORY TRANSDUCTION SYSTEM"/>
    <property type="match status" value="1"/>
</dbReference>
<feature type="transmembrane region" description="Helical" evidence="3">
    <location>
        <begin position="388"/>
        <end position="409"/>
    </location>
</feature>
<proteinExistence type="predicted"/>
<evidence type="ECO:0000256" key="2">
    <source>
        <dbReference type="ARBA" id="ARBA00034247"/>
    </source>
</evidence>
<dbReference type="NCBIfam" id="TIGR00254">
    <property type="entry name" value="GGDEF"/>
    <property type="match status" value="1"/>
</dbReference>
<comment type="catalytic activity">
    <reaction evidence="2">
        <text>2 GTP = 3',3'-c-di-GMP + 2 diphosphate</text>
        <dbReference type="Rhea" id="RHEA:24898"/>
        <dbReference type="ChEBI" id="CHEBI:33019"/>
        <dbReference type="ChEBI" id="CHEBI:37565"/>
        <dbReference type="ChEBI" id="CHEBI:58805"/>
        <dbReference type="EC" id="2.7.7.65"/>
    </reaction>
</comment>
<keyword evidence="3" id="KW-0812">Transmembrane</keyword>
<dbReference type="InterPro" id="IPR043128">
    <property type="entry name" value="Rev_trsase/Diguanyl_cyclase"/>
</dbReference>
<dbReference type="InterPro" id="IPR011990">
    <property type="entry name" value="TPR-like_helical_dom_sf"/>
</dbReference>
<evidence type="ECO:0000313" key="6">
    <source>
        <dbReference type="Proteomes" id="UP001166251"/>
    </source>
</evidence>
<dbReference type="SMART" id="SM00267">
    <property type="entry name" value="GGDEF"/>
    <property type="match status" value="1"/>
</dbReference>
<organism evidence="5 6">
    <name type="scientific">Neiella holothuriorum</name>
    <dbReference type="NCBI Taxonomy" id="2870530"/>
    <lineage>
        <taxon>Bacteria</taxon>
        <taxon>Pseudomonadati</taxon>
        <taxon>Pseudomonadota</taxon>
        <taxon>Gammaproteobacteria</taxon>
        <taxon>Alteromonadales</taxon>
        <taxon>Echinimonadaceae</taxon>
        <taxon>Neiella</taxon>
    </lineage>
</organism>
<dbReference type="EC" id="2.7.7.65" evidence="1"/>
<dbReference type="Gene3D" id="1.25.40.10">
    <property type="entry name" value="Tetratricopeptide repeat domain"/>
    <property type="match status" value="1"/>
</dbReference>
<feature type="domain" description="GGDEF" evidence="4">
    <location>
        <begin position="452"/>
        <end position="584"/>
    </location>
</feature>
<gene>
    <name evidence="5" type="ORF">K0504_16415</name>
</gene>
<dbReference type="SMART" id="SM00028">
    <property type="entry name" value="TPR"/>
    <property type="match status" value="4"/>
</dbReference>
<dbReference type="CDD" id="cd01949">
    <property type="entry name" value="GGDEF"/>
    <property type="match status" value="1"/>
</dbReference>
<dbReference type="EMBL" id="JAHZSS010000025">
    <property type="protein sequence ID" value="MBW8192624.1"/>
    <property type="molecule type" value="Genomic_DNA"/>
</dbReference>
<dbReference type="InterPro" id="IPR019734">
    <property type="entry name" value="TPR_rpt"/>
</dbReference>
<dbReference type="SUPFAM" id="SSF55073">
    <property type="entry name" value="Nucleotide cyclase"/>
    <property type="match status" value="1"/>
</dbReference>
<reference evidence="5" key="1">
    <citation type="submission" date="2021-07" db="EMBL/GenBank/DDBJ databases">
        <title>Neiella marina sp. nov., isolated from the intestinal content of sea cucumber Apostichopus japonicus.</title>
        <authorList>
            <person name="Bai X."/>
        </authorList>
    </citation>
    <scope>NUCLEOTIDE SEQUENCE</scope>
    <source>
        <strain evidence="5">126</strain>
    </source>
</reference>
<name>A0ABS7EJU9_9GAMM</name>
<dbReference type="PROSITE" id="PS50887">
    <property type="entry name" value="GGDEF"/>
    <property type="match status" value="1"/>
</dbReference>
<comment type="caution">
    <text evidence="5">The sequence shown here is derived from an EMBL/GenBank/DDBJ whole genome shotgun (WGS) entry which is preliminary data.</text>
</comment>
<accession>A0ABS7EJU9</accession>
<protein>
    <recommendedName>
        <fullName evidence="1">diguanylate cyclase</fullName>
        <ecNumber evidence="1">2.7.7.65</ecNumber>
    </recommendedName>
</protein>
<evidence type="ECO:0000256" key="3">
    <source>
        <dbReference type="SAM" id="Phobius"/>
    </source>
</evidence>
<dbReference type="PANTHER" id="PTHR45138:SF9">
    <property type="entry name" value="DIGUANYLATE CYCLASE DGCM-RELATED"/>
    <property type="match status" value="1"/>
</dbReference>
<dbReference type="Gene3D" id="3.30.70.270">
    <property type="match status" value="1"/>
</dbReference>
<dbReference type="RefSeq" id="WP_220105245.1">
    <property type="nucleotide sequence ID" value="NZ_JAHZSS010000025.1"/>
</dbReference>
<dbReference type="Proteomes" id="UP001166251">
    <property type="component" value="Unassembled WGS sequence"/>
</dbReference>